<protein>
    <submittedName>
        <fullName evidence="2">Uncharacterized protein</fullName>
    </submittedName>
</protein>
<reference evidence="2 3" key="1">
    <citation type="submission" date="2019-05" db="EMBL/GenBank/DDBJ databases">
        <title>Another draft genome of Portunus trituberculatus and its Hox gene families provides insights of decapod evolution.</title>
        <authorList>
            <person name="Jeong J.-H."/>
            <person name="Song I."/>
            <person name="Kim S."/>
            <person name="Choi T."/>
            <person name="Kim D."/>
            <person name="Ryu S."/>
            <person name="Kim W."/>
        </authorList>
    </citation>
    <scope>NUCLEOTIDE SEQUENCE [LARGE SCALE GENOMIC DNA]</scope>
    <source>
        <tissue evidence="2">Muscle</tissue>
    </source>
</reference>
<gene>
    <name evidence="2" type="ORF">E2C01_090214</name>
</gene>
<comment type="caution">
    <text evidence="2">The sequence shown here is derived from an EMBL/GenBank/DDBJ whole genome shotgun (WGS) entry which is preliminary data.</text>
</comment>
<evidence type="ECO:0000313" key="3">
    <source>
        <dbReference type="Proteomes" id="UP000324222"/>
    </source>
</evidence>
<feature type="signal peptide" evidence="1">
    <location>
        <begin position="1"/>
        <end position="22"/>
    </location>
</feature>
<feature type="chain" id="PRO_5023088685" evidence="1">
    <location>
        <begin position="23"/>
        <end position="49"/>
    </location>
</feature>
<evidence type="ECO:0000256" key="1">
    <source>
        <dbReference type="SAM" id="SignalP"/>
    </source>
</evidence>
<accession>A0A5B7JFT5</accession>
<organism evidence="2 3">
    <name type="scientific">Portunus trituberculatus</name>
    <name type="common">Swimming crab</name>
    <name type="synonym">Neptunus trituberculatus</name>
    <dbReference type="NCBI Taxonomy" id="210409"/>
    <lineage>
        <taxon>Eukaryota</taxon>
        <taxon>Metazoa</taxon>
        <taxon>Ecdysozoa</taxon>
        <taxon>Arthropoda</taxon>
        <taxon>Crustacea</taxon>
        <taxon>Multicrustacea</taxon>
        <taxon>Malacostraca</taxon>
        <taxon>Eumalacostraca</taxon>
        <taxon>Eucarida</taxon>
        <taxon>Decapoda</taxon>
        <taxon>Pleocyemata</taxon>
        <taxon>Brachyura</taxon>
        <taxon>Eubrachyura</taxon>
        <taxon>Portunoidea</taxon>
        <taxon>Portunidae</taxon>
        <taxon>Portuninae</taxon>
        <taxon>Portunus</taxon>
    </lineage>
</organism>
<sequence length="49" mass="5437">MLFCCVAPSFVMLWSCCDVVSSLRYSEVPCCISGVLSGVAVMDWWSVLR</sequence>
<keyword evidence="1" id="KW-0732">Signal</keyword>
<dbReference type="AlphaFoldDB" id="A0A5B7JFT5"/>
<name>A0A5B7JFT5_PORTR</name>
<keyword evidence="3" id="KW-1185">Reference proteome</keyword>
<dbReference type="Proteomes" id="UP000324222">
    <property type="component" value="Unassembled WGS sequence"/>
</dbReference>
<proteinExistence type="predicted"/>
<evidence type="ECO:0000313" key="2">
    <source>
        <dbReference type="EMBL" id="MPC95022.1"/>
    </source>
</evidence>
<dbReference type="EMBL" id="VSRR010100729">
    <property type="protein sequence ID" value="MPC95022.1"/>
    <property type="molecule type" value="Genomic_DNA"/>
</dbReference>